<dbReference type="NCBIfam" id="NF003605">
    <property type="entry name" value="PRK05257.1-4"/>
    <property type="match status" value="1"/>
</dbReference>
<keyword evidence="6 9" id="KW-0285">Flavoprotein</keyword>
<keyword evidence="7 9" id="KW-0274">FAD</keyword>
<keyword evidence="8 9" id="KW-0560">Oxidoreductase</keyword>
<keyword evidence="5 9" id="KW-0816">Tricarboxylic acid cycle</keyword>
<dbReference type="HAMAP" id="MF_00212">
    <property type="entry name" value="MQO"/>
    <property type="match status" value="1"/>
</dbReference>
<dbReference type="InterPro" id="IPR036188">
    <property type="entry name" value="FAD/NAD-bd_sf"/>
</dbReference>
<evidence type="ECO:0000256" key="5">
    <source>
        <dbReference type="ARBA" id="ARBA00022532"/>
    </source>
</evidence>
<comment type="cofactor">
    <cofactor evidence="2 9">
        <name>FAD</name>
        <dbReference type="ChEBI" id="CHEBI:57692"/>
    </cofactor>
</comment>
<dbReference type="NCBIfam" id="NF003603">
    <property type="entry name" value="PRK05257.1-1"/>
    <property type="match status" value="1"/>
</dbReference>
<comment type="catalytic activity">
    <reaction evidence="1 9">
        <text>(S)-malate + a quinone = a quinol + oxaloacetate</text>
        <dbReference type="Rhea" id="RHEA:46012"/>
        <dbReference type="ChEBI" id="CHEBI:15589"/>
        <dbReference type="ChEBI" id="CHEBI:16452"/>
        <dbReference type="ChEBI" id="CHEBI:24646"/>
        <dbReference type="ChEBI" id="CHEBI:132124"/>
        <dbReference type="EC" id="1.1.5.4"/>
    </reaction>
</comment>
<accession>A0A193QL48</accession>
<evidence type="ECO:0000313" key="10">
    <source>
        <dbReference type="EMBL" id="CRL45929.1"/>
    </source>
</evidence>
<name>A0A193QL48_SODGM</name>
<dbReference type="GO" id="GO:0008924">
    <property type="term" value="F:L-malate dehydrogenase (quinone) activity"/>
    <property type="evidence" value="ECO:0007669"/>
    <property type="project" value="UniProtKB-UniRule"/>
</dbReference>
<dbReference type="NCBIfam" id="TIGR01320">
    <property type="entry name" value="mal_quin_oxido"/>
    <property type="match status" value="1"/>
</dbReference>
<evidence type="ECO:0000313" key="11">
    <source>
        <dbReference type="Proteomes" id="UP000245838"/>
    </source>
</evidence>
<organism evidence="10 11">
    <name type="scientific">Sodalis glossinidius (strain morsitans)</name>
    <dbReference type="NCBI Taxonomy" id="343509"/>
    <lineage>
        <taxon>Bacteria</taxon>
        <taxon>Pseudomonadati</taxon>
        <taxon>Pseudomonadota</taxon>
        <taxon>Gammaproteobacteria</taxon>
        <taxon>Enterobacterales</taxon>
        <taxon>Bruguierivoracaceae</taxon>
        <taxon>Sodalis</taxon>
    </lineage>
</organism>
<evidence type="ECO:0000256" key="6">
    <source>
        <dbReference type="ARBA" id="ARBA00022630"/>
    </source>
</evidence>
<gene>
    <name evidence="9 10" type="primary">mqo</name>
    <name evidence="10" type="ORF">SGGMMB4_04101</name>
</gene>
<comment type="similarity">
    <text evidence="4 9">Belongs to the MQO family.</text>
</comment>
<dbReference type="Pfam" id="PF06039">
    <property type="entry name" value="Mqo"/>
    <property type="match status" value="1"/>
</dbReference>
<dbReference type="UniPathway" id="UPA00223">
    <property type="reaction ID" value="UER01008"/>
</dbReference>
<evidence type="ECO:0000256" key="4">
    <source>
        <dbReference type="ARBA" id="ARBA00006389"/>
    </source>
</evidence>
<dbReference type="PANTHER" id="PTHR43104:SF2">
    <property type="entry name" value="L-2-HYDROXYGLUTARATE DEHYDROGENASE, MITOCHONDRIAL"/>
    <property type="match status" value="1"/>
</dbReference>
<dbReference type="NCBIfam" id="NF003606">
    <property type="entry name" value="PRK05257.2-1"/>
    <property type="match status" value="1"/>
</dbReference>
<sequence>MGANPNENGPGVGFIFLNEILRMKENFIAALGMTVSASAKQHQVVDNPPVDIILIGGGVMSATLGTYLKALEPGWTIHMYERLEKTAEESSNGWNNAGTGHAAFCELNYTTLSPAGSVDISKAVAVNESFEISRQFWAYLVKQKILTNPQSFINNVPHMSFVWGEDNIRFLRQRFDALQTSTLFRGMEYSENPQQIREWAPLVMDGRDTFQKVAATRMAMGTDVNFGEMTQQLLAALQQYPQFHLHLQHDVVDIKRNADQTWSVRVADHSNGGRQSTVCARHVFIGGGGASLTLLQKSGIPEVNGYAGFPVGGQFLVATNPEVVGHHHAKVYGKASVGAPPMSVPHIDTRILDGKQALLFGPFATFSSKFLKRGSWLDLFHSLTRQNLLPMLRVGLDNFGLMRYLIGQLLMSDKDRLNALREYYPQATMADWSLIEAGQRVQVIKKDAGKGGILQFGTEVVSSADGSLSVLLGASPGASTAAPIMLELLASMFKEQVTTDAWQRKLKEMVPSYGQTINGNLALTNEIRLSTSEVLGLTYIEAKPLPGEPADGKWEGLQKAM</sequence>
<dbReference type="EC" id="1.1.5.4" evidence="9"/>
<dbReference type="NCBIfam" id="NF009875">
    <property type="entry name" value="PRK13339.1"/>
    <property type="match status" value="1"/>
</dbReference>
<evidence type="ECO:0000256" key="9">
    <source>
        <dbReference type="HAMAP-Rule" id="MF_00212"/>
    </source>
</evidence>
<dbReference type="Proteomes" id="UP000245838">
    <property type="component" value="Chromosome sggmmb4_Chromosome"/>
</dbReference>
<dbReference type="GO" id="GO:0006099">
    <property type="term" value="P:tricarboxylic acid cycle"/>
    <property type="evidence" value="ECO:0007669"/>
    <property type="project" value="UniProtKB-UniRule"/>
</dbReference>
<dbReference type="NCBIfam" id="NF003611">
    <property type="entry name" value="PRK05257.3-2"/>
    <property type="match status" value="1"/>
</dbReference>
<evidence type="ECO:0000256" key="1">
    <source>
        <dbReference type="ARBA" id="ARBA00001139"/>
    </source>
</evidence>
<dbReference type="SUPFAM" id="SSF51905">
    <property type="entry name" value="FAD/NAD(P)-binding domain"/>
    <property type="match status" value="1"/>
</dbReference>
<proteinExistence type="inferred from homology"/>
<evidence type="ECO:0000256" key="3">
    <source>
        <dbReference type="ARBA" id="ARBA00005012"/>
    </source>
</evidence>
<dbReference type="EMBL" id="LN854557">
    <property type="protein sequence ID" value="CRL45929.1"/>
    <property type="molecule type" value="Genomic_DNA"/>
</dbReference>
<reference evidence="10 11" key="1">
    <citation type="submission" date="2015-05" db="EMBL/GenBank/DDBJ databases">
        <authorList>
            <person name="Goodhead I."/>
        </authorList>
    </citation>
    <scope>NUCLEOTIDE SEQUENCE [LARGE SCALE GENOMIC DNA]</scope>
    <source>
        <strain evidence="11">morsitans</strain>
    </source>
</reference>
<dbReference type="AlphaFoldDB" id="A0A193QL48"/>
<evidence type="ECO:0000256" key="7">
    <source>
        <dbReference type="ARBA" id="ARBA00022827"/>
    </source>
</evidence>
<dbReference type="PANTHER" id="PTHR43104">
    <property type="entry name" value="L-2-HYDROXYGLUTARATE DEHYDROGENASE, MITOCHONDRIAL"/>
    <property type="match status" value="1"/>
</dbReference>
<dbReference type="GO" id="GO:0047545">
    <property type="term" value="F:(S)-2-hydroxyglutarate dehydrogenase activity"/>
    <property type="evidence" value="ECO:0007669"/>
    <property type="project" value="TreeGrafter"/>
</dbReference>
<evidence type="ECO:0000256" key="2">
    <source>
        <dbReference type="ARBA" id="ARBA00001974"/>
    </source>
</evidence>
<protein>
    <recommendedName>
        <fullName evidence="9">Probable malate:quinone oxidoreductase</fullName>
        <ecNumber evidence="9">1.1.5.4</ecNumber>
    </recommendedName>
    <alternativeName>
        <fullName evidence="9">MQO</fullName>
    </alternativeName>
    <alternativeName>
        <fullName evidence="9">Malate dehydrogenase [quinone]</fullName>
    </alternativeName>
</protein>
<comment type="pathway">
    <text evidence="3 9">Carbohydrate metabolism; tricarboxylic acid cycle; oxaloacetate from (S)-malate (quinone route): step 1/1.</text>
</comment>
<evidence type="ECO:0000256" key="8">
    <source>
        <dbReference type="ARBA" id="ARBA00023002"/>
    </source>
</evidence>
<dbReference type="InterPro" id="IPR006231">
    <property type="entry name" value="MQO"/>
</dbReference>